<dbReference type="InterPro" id="IPR025411">
    <property type="entry name" value="DUF4136"/>
</dbReference>
<proteinExistence type="inferred from homology"/>
<keyword evidence="4" id="KW-1185">Reference proteome</keyword>
<dbReference type="AlphaFoldDB" id="A0A545TD64"/>
<dbReference type="GO" id="GO:0005524">
    <property type="term" value="F:ATP binding"/>
    <property type="evidence" value="ECO:0007669"/>
    <property type="project" value="InterPro"/>
</dbReference>
<dbReference type="Pfam" id="PF13590">
    <property type="entry name" value="DUF4136"/>
    <property type="match status" value="1"/>
</dbReference>
<dbReference type="SMART" id="SM00382">
    <property type="entry name" value="AAA"/>
    <property type="match status" value="1"/>
</dbReference>
<dbReference type="Pfam" id="PF00437">
    <property type="entry name" value="T2SSE"/>
    <property type="match status" value="1"/>
</dbReference>
<evidence type="ECO:0000259" key="2">
    <source>
        <dbReference type="PROSITE" id="PS00662"/>
    </source>
</evidence>
<sequence>MDMVELLGAMVVNQASDLFISVDSPPLIKVEGKIKPVRDHRLTSEDNHSLIYSILKEQEIAEFKATKELNIALKLEGVGRFRVNVFQQSGEPAMVVRYIKKKIPSIDDLGLPKVLKELICKERGLVLLVGATGTGKSTTLASMIDYRNENHGGHILTIEDPIEFVHKNKKSLVNQREVGVDTDSFEIALKNAMREAPDVILIGEIRDQETMRQALTYAETGHLCLATMHANNANLALERIVNFFPEEVHKIILQDIALNLNAIIAQRLCIGLEEKRVAAVEIMVNTPFIAQLIEKGKIEDIKEAMTRSKGKINQTFDDALYLLVKDGKVSRKEALRKADSANNLALRFRLEDGDKSESNVGGGDVAVDHAAPFDHYHTYTINPLKVKSKTPDAQKKLTAAIMAAMNQRGLEFKIRDADIEIQFVLSYQAEEGLKLESMEGRSKPTEFINDTKEQAHLTINVIDREAEKPIYRISAARKTADLNETQQQLNQGIAGLLRKLPVGKHSESV</sequence>
<dbReference type="PANTHER" id="PTHR30486">
    <property type="entry name" value="TWITCHING MOTILITY PROTEIN PILT"/>
    <property type="match status" value="1"/>
</dbReference>
<dbReference type="NCBIfam" id="TIGR01420">
    <property type="entry name" value="pilT_fam"/>
    <property type="match status" value="1"/>
</dbReference>
<dbReference type="OrthoDB" id="9776961at2"/>
<evidence type="ECO:0000313" key="4">
    <source>
        <dbReference type="Proteomes" id="UP000317839"/>
    </source>
</evidence>
<dbReference type="Proteomes" id="UP000317839">
    <property type="component" value="Unassembled WGS sequence"/>
</dbReference>
<dbReference type="InterPro" id="IPR027417">
    <property type="entry name" value="P-loop_NTPase"/>
</dbReference>
<dbReference type="GO" id="GO:0016887">
    <property type="term" value="F:ATP hydrolysis activity"/>
    <property type="evidence" value="ECO:0007669"/>
    <property type="project" value="InterPro"/>
</dbReference>
<evidence type="ECO:0000256" key="1">
    <source>
        <dbReference type="ARBA" id="ARBA00006611"/>
    </source>
</evidence>
<dbReference type="PROSITE" id="PS00662">
    <property type="entry name" value="T2SP_E"/>
    <property type="match status" value="1"/>
</dbReference>
<dbReference type="Gene3D" id="3.30.160.670">
    <property type="match status" value="1"/>
</dbReference>
<dbReference type="CDD" id="cd01131">
    <property type="entry name" value="PilT"/>
    <property type="match status" value="1"/>
</dbReference>
<protein>
    <submittedName>
        <fullName evidence="3">PilT/PilU family type 4a pilus ATPase</fullName>
    </submittedName>
</protein>
<organism evidence="3 4">
    <name type="scientific">Aliikangiella marina</name>
    <dbReference type="NCBI Taxonomy" id="1712262"/>
    <lineage>
        <taxon>Bacteria</taxon>
        <taxon>Pseudomonadati</taxon>
        <taxon>Pseudomonadota</taxon>
        <taxon>Gammaproteobacteria</taxon>
        <taxon>Oceanospirillales</taxon>
        <taxon>Pleioneaceae</taxon>
        <taxon>Aliikangiella</taxon>
    </lineage>
</organism>
<dbReference type="Gene3D" id="3.30.450.90">
    <property type="match status" value="1"/>
</dbReference>
<dbReference type="InterPro" id="IPR050921">
    <property type="entry name" value="T4SS_GSP_E_ATPase"/>
</dbReference>
<comment type="similarity">
    <text evidence="1">Belongs to the GSP E family.</text>
</comment>
<evidence type="ECO:0000313" key="3">
    <source>
        <dbReference type="EMBL" id="TQV75155.1"/>
    </source>
</evidence>
<reference evidence="3 4" key="1">
    <citation type="submission" date="2019-06" db="EMBL/GenBank/DDBJ databases">
        <title>Draft genome of Aliikangiella marina GYP-15.</title>
        <authorList>
            <person name="Wang G."/>
        </authorList>
    </citation>
    <scope>NUCLEOTIDE SEQUENCE [LARGE SCALE GENOMIC DNA]</scope>
    <source>
        <strain evidence="3 4">GYP-15</strain>
    </source>
</reference>
<dbReference type="InterPro" id="IPR003593">
    <property type="entry name" value="AAA+_ATPase"/>
</dbReference>
<comment type="caution">
    <text evidence="3">The sequence shown here is derived from an EMBL/GenBank/DDBJ whole genome shotgun (WGS) entry which is preliminary data.</text>
</comment>
<dbReference type="RefSeq" id="WP_142941772.1">
    <property type="nucleotide sequence ID" value="NZ_VIKR01000002.1"/>
</dbReference>
<accession>A0A545TD64</accession>
<feature type="domain" description="Bacterial type II secretion system protein E" evidence="2">
    <location>
        <begin position="193"/>
        <end position="207"/>
    </location>
</feature>
<dbReference type="Gene3D" id="3.40.50.300">
    <property type="entry name" value="P-loop containing nucleotide triphosphate hydrolases"/>
    <property type="match status" value="1"/>
</dbReference>
<gene>
    <name evidence="3" type="ORF">FLL45_09460</name>
</gene>
<dbReference type="InterPro" id="IPR001482">
    <property type="entry name" value="T2SS/T4SS_dom"/>
</dbReference>
<name>A0A545TD64_9GAMM</name>
<dbReference type="InterPro" id="IPR006321">
    <property type="entry name" value="PilT/PilU"/>
</dbReference>
<dbReference type="PANTHER" id="PTHR30486:SF12">
    <property type="entry name" value="TYPE IV PILUS ATPASE PILU"/>
    <property type="match status" value="1"/>
</dbReference>
<dbReference type="EMBL" id="VIKR01000002">
    <property type="protein sequence ID" value="TQV75155.1"/>
    <property type="molecule type" value="Genomic_DNA"/>
</dbReference>
<dbReference type="SUPFAM" id="SSF52540">
    <property type="entry name" value="P-loop containing nucleoside triphosphate hydrolases"/>
    <property type="match status" value="1"/>
</dbReference>